<evidence type="ECO:0000259" key="20">
    <source>
        <dbReference type="Pfam" id="PF02544"/>
    </source>
</evidence>
<dbReference type="Proteomes" id="UP001044222">
    <property type="component" value="Unassembled WGS sequence"/>
</dbReference>
<evidence type="ECO:0000256" key="8">
    <source>
        <dbReference type="ARBA" id="ARBA00022857"/>
    </source>
</evidence>
<evidence type="ECO:0000256" key="4">
    <source>
        <dbReference type="ARBA" id="ARBA00022692"/>
    </source>
</evidence>
<feature type="transmembrane region" description="Helical" evidence="18">
    <location>
        <begin position="149"/>
        <end position="168"/>
    </location>
</feature>
<reference evidence="21" key="1">
    <citation type="submission" date="2021-01" db="EMBL/GenBank/DDBJ databases">
        <title>A chromosome-scale assembly of European eel, Anguilla anguilla.</title>
        <authorList>
            <person name="Henkel C."/>
            <person name="Jong-Raadsen S.A."/>
            <person name="Dufour S."/>
            <person name="Weltzien F.-A."/>
            <person name="Palstra A.P."/>
            <person name="Pelster B."/>
            <person name="Spaink H.P."/>
            <person name="Van Den Thillart G.E."/>
            <person name="Jansen H."/>
            <person name="Zahm M."/>
            <person name="Klopp C."/>
            <person name="Cedric C."/>
            <person name="Louis A."/>
            <person name="Berthelot C."/>
            <person name="Parey E."/>
            <person name="Roest Crollius H."/>
            <person name="Montfort J."/>
            <person name="Robinson-Rechavi M."/>
            <person name="Bucao C."/>
            <person name="Bouchez O."/>
            <person name="Gislard M."/>
            <person name="Lluch J."/>
            <person name="Milhes M."/>
            <person name="Lampietro C."/>
            <person name="Lopez Roques C."/>
            <person name="Donnadieu C."/>
            <person name="Braasch I."/>
            <person name="Desvignes T."/>
            <person name="Postlethwait J."/>
            <person name="Bobe J."/>
            <person name="Guiguen Y."/>
            <person name="Dirks R."/>
        </authorList>
    </citation>
    <scope>NUCLEOTIDE SEQUENCE</scope>
    <source>
        <strain evidence="21">Tag_6206</strain>
        <tissue evidence="21">Liver</tissue>
    </source>
</reference>
<comment type="similarity">
    <text evidence="3 18">Belongs to the steroid 5-alpha reductase family.</text>
</comment>
<feature type="domain" description="3-oxo-5-alpha-steroid 4-dehydrogenase C-terminal" evidence="20">
    <location>
        <begin position="142"/>
        <end position="290"/>
    </location>
</feature>
<evidence type="ECO:0000256" key="1">
    <source>
        <dbReference type="ARBA" id="ARBA00004154"/>
    </source>
</evidence>
<dbReference type="InterPro" id="IPR039357">
    <property type="entry name" value="SRD5A/TECR"/>
</dbReference>
<keyword evidence="9" id="KW-0726">Sexual differentiation</keyword>
<dbReference type="GO" id="GO:0007548">
    <property type="term" value="P:sex differentiation"/>
    <property type="evidence" value="ECO:0007669"/>
    <property type="project" value="UniProtKB-KW"/>
</dbReference>
<dbReference type="PROSITE" id="PS50244">
    <property type="entry name" value="S5A_REDUCTASE"/>
    <property type="match status" value="1"/>
</dbReference>
<evidence type="ECO:0000256" key="18">
    <source>
        <dbReference type="PIRNR" id="PIRNR015596"/>
    </source>
</evidence>
<keyword evidence="11" id="KW-0560">Oxidoreductase</keyword>
<evidence type="ECO:0000256" key="10">
    <source>
        <dbReference type="ARBA" id="ARBA00022989"/>
    </source>
</evidence>
<keyword evidence="8" id="KW-0521">NADP</keyword>
<dbReference type="PANTHER" id="PTHR10556:SF37">
    <property type="entry name" value="3-OXO-5-ALPHA-STEROID 4-DEHYDROGENASE 2"/>
    <property type="match status" value="1"/>
</dbReference>
<evidence type="ECO:0000256" key="15">
    <source>
        <dbReference type="ARBA" id="ARBA00048164"/>
    </source>
</evidence>
<organism evidence="21 22">
    <name type="scientific">Anguilla anguilla</name>
    <name type="common">European freshwater eel</name>
    <name type="synonym">Muraena anguilla</name>
    <dbReference type="NCBI Taxonomy" id="7936"/>
    <lineage>
        <taxon>Eukaryota</taxon>
        <taxon>Metazoa</taxon>
        <taxon>Chordata</taxon>
        <taxon>Craniata</taxon>
        <taxon>Vertebrata</taxon>
        <taxon>Euteleostomi</taxon>
        <taxon>Actinopterygii</taxon>
        <taxon>Neopterygii</taxon>
        <taxon>Teleostei</taxon>
        <taxon>Anguilliformes</taxon>
        <taxon>Anguillidae</taxon>
        <taxon>Anguilla</taxon>
    </lineage>
</organism>
<dbReference type="PANTHER" id="PTHR10556">
    <property type="entry name" value="3-OXO-5-ALPHA-STEROID 4-DEHYDROGENASE"/>
    <property type="match status" value="1"/>
</dbReference>
<protein>
    <recommendedName>
        <fullName evidence="18">3-oxo-5alpha-steroid 4-dehydrogenase (NADP(+))</fullName>
        <ecNumber evidence="18">1.3.1.22</ecNumber>
    </recommendedName>
</protein>
<comment type="caution">
    <text evidence="21">The sequence shown here is derived from an EMBL/GenBank/DDBJ whole genome shotgun (WGS) entry which is preliminary data.</text>
</comment>
<dbReference type="FunFam" id="1.20.120.1630:FF:000002">
    <property type="entry name" value="Steroid 5 alpha-reductase 1"/>
    <property type="match status" value="1"/>
</dbReference>
<dbReference type="AlphaFoldDB" id="A0A9D3MVB2"/>
<evidence type="ECO:0000256" key="7">
    <source>
        <dbReference type="ARBA" id="ARBA00022848"/>
    </source>
</evidence>
<comment type="catalytic activity">
    <reaction evidence="17">
        <text>17beta-hydroxy-5alpha-androstan-3-one + NADP(+) = testosterone + NADPH + H(+)</text>
        <dbReference type="Rhea" id="RHEA:50820"/>
        <dbReference type="ChEBI" id="CHEBI:15378"/>
        <dbReference type="ChEBI" id="CHEBI:16330"/>
        <dbReference type="ChEBI" id="CHEBI:17347"/>
        <dbReference type="ChEBI" id="CHEBI:57783"/>
        <dbReference type="ChEBI" id="CHEBI:58349"/>
        <dbReference type="EC" id="1.3.1.22"/>
    </reaction>
    <physiologicalReaction direction="right-to-left" evidence="17">
        <dbReference type="Rhea" id="RHEA:50822"/>
    </physiologicalReaction>
</comment>
<evidence type="ECO:0000256" key="19">
    <source>
        <dbReference type="SAM" id="MobiDB-lite"/>
    </source>
</evidence>
<evidence type="ECO:0000256" key="9">
    <source>
        <dbReference type="ARBA" id="ARBA00022928"/>
    </source>
</evidence>
<dbReference type="GO" id="GO:0047751">
    <property type="term" value="F:3-oxo-5-alpha-steroid 4-dehydrogenase (NADP+) activity"/>
    <property type="evidence" value="ECO:0007669"/>
    <property type="project" value="UniProtKB-EC"/>
</dbReference>
<keyword evidence="12" id="KW-0443">Lipid metabolism</keyword>
<evidence type="ECO:0000256" key="16">
    <source>
        <dbReference type="ARBA" id="ARBA00048292"/>
    </source>
</evidence>
<evidence type="ECO:0000256" key="12">
    <source>
        <dbReference type="ARBA" id="ARBA00023098"/>
    </source>
</evidence>
<evidence type="ECO:0000256" key="14">
    <source>
        <dbReference type="ARBA" id="ARBA00045549"/>
    </source>
</evidence>
<keyword evidence="22" id="KW-1185">Reference proteome</keyword>
<evidence type="ECO:0000256" key="17">
    <source>
        <dbReference type="ARBA" id="ARBA00049397"/>
    </source>
</evidence>
<dbReference type="GO" id="GO:0030154">
    <property type="term" value="P:cell differentiation"/>
    <property type="evidence" value="ECO:0007669"/>
    <property type="project" value="UniProtKB-KW"/>
</dbReference>
<dbReference type="EMBL" id="JAFIRN010000002">
    <property type="protein sequence ID" value="KAG5855594.1"/>
    <property type="molecule type" value="Genomic_DNA"/>
</dbReference>
<dbReference type="PIRSF" id="PIRSF015596">
    <property type="entry name" value="5_alpha-SR2"/>
    <property type="match status" value="1"/>
</dbReference>
<dbReference type="Pfam" id="PF02544">
    <property type="entry name" value="Steroid_dh"/>
    <property type="match status" value="1"/>
</dbReference>
<evidence type="ECO:0000256" key="6">
    <source>
        <dbReference type="ARBA" id="ARBA00022824"/>
    </source>
</evidence>
<evidence type="ECO:0000256" key="13">
    <source>
        <dbReference type="ARBA" id="ARBA00023136"/>
    </source>
</evidence>
<dbReference type="GO" id="GO:0006702">
    <property type="term" value="P:androgen biosynthetic process"/>
    <property type="evidence" value="ECO:0007669"/>
    <property type="project" value="UniProtKB-ARBA"/>
</dbReference>
<comment type="catalytic activity">
    <reaction evidence="16">
        <text>5alpha-pregnane-3,20-dione + NADP(+) = progesterone + NADPH + H(+)</text>
        <dbReference type="Rhea" id="RHEA:21952"/>
        <dbReference type="ChEBI" id="CHEBI:15378"/>
        <dbReference type="ChEBI" id="CHEBI:17026"/>
        <dbReference type="ChEBI" id="CHEBI:28952"/>
        <dbReference type="ChEBI" id="CHEBI:57783"/>
        <dbReference type="ChEBI" id="CHEBI:58349"/>
        <dbReference type="EC" id="1.3.1.22"/>
    </reaction>
    <physiologicalReaction direction="right-to-left" evidence="16">
        <dbReference type="Rhea" id="RHEA:21954"/>
    </physiologicalReaction>
</comment>
<dbReference type="Gene3D" id="1.20.120.1630">
    <property type="match status" value="1"/>
</dbReference>
<dbReference type="EC" id="1.3.1.22" evidence="18"/>
<keyword evidence="6" id="KW-0256">Endoplasmic reticulum</keyword>
<dbReference type="InterPro" id="IPR016636">
    <property type="entry name" value="3-oxo-5-alpha-steroid_4-DH"/>
</dbReference>
<evidence type="ECO:0000313" key="21">
    <source>
        <dbReference type="EMBL" id="KAG5855594.1"/>
    </source>
</evidence>
<dbReference type="GO" id="GO:0005789">
    <property type="term" value="C:endoplasmic reticulum membrane"/>
    <property type="evidence" value="ECO:0007669"/>
    <property type="project" value="UniProtKB-SubCell"/>
</dbReference>
<dbReference type="InterPro" id="IPR001104">
    <property type="entry name" value="3-oxo-5_a-steroid_4-DH_C"/>
</dbReference>
<keyword evidence="10 18" id="KW-1133">Transmembrane helix</keyword>
<evidence type="ECO:0000256" key="2">
    <source>
        <dbReference type="ARBA" id="ARBA00004477"/>
    </source>
</evidence>
<keyword evidence="4 18" id="KW-0812">Transmembrane</keyword>
<keyword evidence="13 18" id="KW-0472">Membrane</keyword>
<comment type="function">
    <text evidence="14">Converts testosterone (T) into 5-alpha-dihydrotestosterone (DHT) and progesterone or corticosterone into their corresponding 5-alpha-3-oxosteroids. It plays a central role in sexual differentiation and androgen physiology.</text>
</comment>
<comment type="catalytic activity">
    <reaction evidence="15 18">
        <text>a 3-oxo-5alpha-steroid + NADP(+) = a 3-oxo-Delta(4)-steroid + NADPH + H(+)</text>
        <dbReference type="Rhea" id="RHEA:54384"/>
        <dbReference type="ChEBI" id="CHEBI:13601"/>
        <dbReference type="ChEBI" id="CHEBI:15378"/>
        <dbReference type="ChEBI" id="CHEBI:47909"/>
        <dbReference type="ChEBI" id="CHEBI:57783"/>
        <dbReference type="ChEBI" id="CHEBI:58349"/>
        <dbReference type="EC" id="1.3.1.22"/>
    </reaction>
</comment>
<keyword evidence="7" id="KW-0492">Microsome</keyword>
<name>A0A9D3MVB2_ANGAN</name>
<keyword evidence="5" id="KW-0221">Differentiation</keyword>
<gene>
    <name evidence="21" type="ORF">ANANG_G00050720</name>
</gene>
<evidence type="ECO:0000313" key="22">
    <source>
        <dbReference type="Proteomes" id="UP001044222"/>
    </source>
</evidence>
<comment type="caution">
    <text evidence="18">Lacks conserved residue(s) required for the propagation of feature annotation.</text>
</comment>
<comment type="subcellular location">
    <subcellularLocation>
        <location evidence="2">Endoplasmic reticulum membrane</location>
        <topology evidence="2">Multi-pass membrane protein</topology>
    </subcellularLocation>
    <subcellularLocation>
        <location evidence="1">Microsome membrane</location>
        <topology evidence="1">Multi-pass membrane protein</topology>
    </subcellularLocation>
</comment>
<evidence type="ECO:0000256" key="3">
    <source>
        <dbReference type="ARBA" id="ARBA00007742"/>
    </source>
</evidence>
<evidence type="ECO:0000256" key="5">
    <source>
        <dbReference type="ARBA" id="ARBA00022782"/>
    </source>
</evidence>
<sequence>MPKKGRHASSDGNRVRWGRVRGLPRRPTEAAAQSSGPMACSEAAVQALSGGFVLAGVAYLLAQTRQSSPYGRYVDPPERVRTVPARAAWFLQELPSFLVPVALMWSSRGPPSGLGPRLLAGTFCLHYFQRTFIYSLLTKGRPYPLRIVLYAAIFCSMNGFFQGYYMLYCARYDEAWASDIRLVIGLILFFLGMAINVHSDYVLRSLREPGEVTYKIPKGGLFEYVSGANFFGEIVEWSGYAIATWSLPGLSFALFTVCSIGPRAYHHHRFYQEKFEDYPRSRKALVPFIF</sequence>
<evidence type="ECO:0000256" key="11">
    <source>
        <dbReference type="ARBA" id="ARBA00023002"/>
    </source>
</evidence>
<accession>A0A9D3MVB2</accession>
<feature type="transmembrane region" description="Helical" evidence="18">
    <location>
        <begin position="180"/>
        <end position="197"/>
    </location>
</feature>
<feature type="region of interest" description="Disordered" evidence="19">
    <location>
        <begin position="1"/>
        <end position="36"/>
    </location>
</feature>
<proteinExistence type="inferred from homology"/>